<dbReference type="PANTHER" id="PTHR21600:SF87">
    <property type="entry name" value="RNA PSEUDOURIDYLATE SYNTHASE DOMAIN-CONTAINING PROTEIN 1"/>
    <property type="match status" value="1"/>
</dbReference>
<dbReference type="GO" id="GO:0140098">
    <property type="term" value="F:catalytic activity, acting on RNA"/>
    <property type="evidence" value="ECO:0007669"/>
    <property type="project" value="UniProtKB-ARBA"/>
</dbReference>
<evidence type="ECO:0000256" key="1">
    <source>
        <dbReference type="ARBA" id="ARBA00010876"/>
    </source>
</evidence>
<dbReference type="CDD" id="cd02869">
    <property type="entry name" value="PseudoU_synth_RluA_like"/>
    <property type="match status" value="1"/>
</dbReference>
<dbReference type="InterPro" id="IPR020103">
    <property type="entry name" value="PsdUridine_synth_cat_dom_sf"/>
</dbReference>
<comment type="caution">
    <text evidence="3">The sequence shown here is derived from an EMBL/GenBank/DDBJ whole genome shotgun (WGS) entry which is preliminary data.</text>
</comment>
<proteinExistence type="inferred from homology"/>
<dbReference type="Proteomes" id="UP000546464">
    <property type="component" value="Unassembled WGS sequence"/>
</dbReference>
<dbReference type="Pfam" id="PF00849">
    <property type="entry name" value="PseudoU_synth_2"/>
    <property type="match status" value="1"/>
</dbReference>
<evidence type="ECO:0000313" key="3">
    <source>
        <dbReference type="EMBL" id="MBC2594866.1"/>
    </source>
</evidence>
<dbReference type="GO" id="GO:0000455">
    <property type="term" value="P:enzyme-directed rRNA pseudouridine synthesis"/>
    <property type="evidence" value="ECO:0007669"/>
    <property type="project" value="TreeGrafter"/>
</dbReference>
<comment type="similarity">
    <text evidence="1">Belongs to the pseudouridine synthase RluA family.</text>
</comment>
<dbReference type="EMBL" id="JACHVB010000034">
    <property type="protein sequence ID" value="MBC2594866.1"/>
    <property type="molecule type" value="Genomic_DNA"/>
</dbReference>
<dbReference type="PANTHER" id="PTHR21600">
    <property type="entry name" value="MITOCHONDRIAL RNA PSEUDOURIDINE SYNTHASE"/>
    <property type="match status" value="1"/>
</dbReference>
<dbReference type="InterPro" id="IPR050188">
    <property type="entry name" value="RluA_PseudoU_synthase"/>
</dbReference>
<accession>A0A842HGW8</accession>
<feature type="domain" description="Pseudouridine synthase RsuA/RluA-like" evidence="2">
    <location>
        <begin position="23"/>
        <end position="170"/>
    </location>
</feature>
<protein>
    <submittedName>
        <fullName evidence="3">RluA family pseudouridine synthase</fullName>
    </submittedName>
</protein>
<dbReference type="GO" id="GO:0003723">
    <property type="term" value="F:RNA binding"/>
    <property type="evidence" value="ECO:0007669"/>
    <property type="project" value="InterPro"/>
</dbReference>
<evidence type="ECO:0000313" key="4">
    <source>
        <dbReference type="Proteomes" id="UP000546464"/>
    </source>
</evidence>
<sequence>MSGEAELIDPAELREWIVFEDEDVLVIDKPGWIVCHPSKNGPWSSLVGACRELTGLETLHLVARLDRETSGIVLIAKRPASARRLQMAFQERRVNKEYLAIMSGELTELVTVNQPLAKDLESQVAARVTVRKSRSAQKAVTAFEPLASGGGYTLVRVHPETGRKHQIRAHAFWLGHPIAGDKIYGPDDTLFLEFITEGWTPRLDAALPMRRQALHATSLTFDGGPQFRLPLAWDMAQFAREVMGIDIDAYCAAPEVKKTAENYGFSS</sequence>
<keyword evidence="4" id="KW-1185">Reference proteome</keyword>
<dbReference type="SUPFAM" id="SSF55120">
    <property type="entry name" value="Pseudouridine synthase"/>
    <property type="match status" value="1"/>
</dbReference>
<reference evidence="3 4" key="1">
    <citation type="submission" date="2020-07" db="EMBL/GenBank/DDBJ databases">
        <authorList>
            <person name="Feng X."/>
        </authorList>
    </citation>
    <scope>NUCLEOTIDE SEQUENCE [LARGE SCALE GENOMIC DNA]</scope>
    <source>
        <strain evidence="3 4">JCM31066</strain>
    </source>
</reference>
<dbReference type="Gene3D" id="3.30.2350.10">
    <property type="entry name" value="Pseudouridine synthase"/>
    <property type="match status" value="1"/>
</dbReference>
<name>A0A842HGW8_9BACT</name>
<organism evidence="3 4">
    <name type="scientific">Ruficoccus amylovorans</name>
    <dbReference type="NCBI Taxonomy" id="1804625"/>
    <lineage>
        <taxon>Bacteria</taxon>
        <taxon>Pseudomonadati</taxon>
        <taxon>Verrucomicrobiota</taxon>
        <taxon>Opitutia</taxon>
        <taxon>Puniceicoccales</taxon>
        <taxon>Cerasicoccaceae</taxon>
        <taxon>Ruficoccus</taxon>
    </lineage>
</organism>
<dbReference type="InterPro" id="IPR006145">
    <property type="entry name" value="PsdUridine_synth_RsuA/RluA"/>
</dbReference>
<dbReference type="AlphaFoldDB" id="A0A842HGW8"/>
<gene>
    <name evidence="3" type="ORF">H5P28_11405</name>
</gene>
<evidence type="ECO:0000259" key="2">
    <source>
        <dbReference type="Pfam" id="PF00849"/>
    </source>
</evidence>
<dbReference type="GO" id="GO:0009982">
    <property type="term" value="F:pseudouridine synthase activity"/>
    <property type="evidence" value="ECO:0007669"/>
    <property type="project" value="InterPro"/>
</dbReference>